<evidence type="ECO:0000256" key="3">
    <source>
        <dbReference type="ARBA" id="ARBA00022741"/>
    </source>
</evidence>
<evidence type="ECO:0000256" key="2">
    <source>
        <dbReference type="ARBA" id="ARBA00022679"/>
    </source>
</evidence>
<dbReference type="Pfam" id="PF02816">
    <property type="entry name" value="Alpha_kinase"/>
    <property type="match status" value="1"/>
</dbReference>
<dbReference type="PROSITE" id="PS51158">
    <property type="entry name" value="ALPHA_KINASE"/>
    <property type="match status" value="1"/>
</dbReference>
<reference evidence="9" key="1">
    <citation type="submission" date="2022-08" db="EMBL/GenBank/DDBJ databases">
        <title>Novel sulfate-reducing endosymbionts in the free-living metamonad Anaeramoeba.</title>
        <authorList>
            <person name="Jerlstrom-Hultqvist J."/>
            <person name="Cepicka I."/>
            <person name="Gallot-Lavallee L."/>
            <person name="Salas-Leiva D."/>
            <person name="Curtis B.A."/>
            <person name="Zahonova K."/>
            <person name="Pipaliya S."/>
            <person name="Dacks J."/>
            <person name="Roger A.J."/>
        </authorList>
    </citation>
    <scope>NUCLEOTIDE SEQUENCE</scope>
    <source>
        <strain evidence="9">Schooner1</strain>
    </source>
</reference>
<evidence type="ECO:0000256" key="5">
    <source>
        <dbReference type="ARBA" id="ARBA00022840"/>
    </source>
</evidence>
<dbReference type="InterPro" id="IPR001870">
    <property type="entry name" value="B30.2/SPRY"/>
</dbReference>
<evidence type="ECO:0000259" key="8">
    <source>
        <dbReference type="PROSITE" id="PS51158"/>
    </source>
</evidence>
<feature type="region of interest" description="Disordered" evidence="6">
    <location>
        <begin position="265"/>
        <end position="301"/>
    </location>
</feature>
<dbReference type="InterPro" id="IPR011009">
    <property type="entry name" value="Kinase-like_dom_sf"/>
</dbReference>
<dbReference type="EMBL" id="JAOAOG010000173">
    <property type="protein sequence ID" value="KAJ6242794.1"/>
    <property type="molecule type" value="Genomic_DNA"/>
</dbReference>
<keyword evidence="10" id="KW-1185">Reference proteome</keyword>
<feature type="domain" description="B30.2/SPRY" evidence="7">
    <location>
        <begin position="922"/>
        <end position="1121"/>
    </location>
</feature>
<dbReference type="GO" id="GO:0016301">
    <property type="term" value="F:kinase activity"/>
    <property type="evidence" value="ECO:0007669"/>
    <property type="project" value="UniProtKB-KW"/>
</dbReference>
<keyword evidence="2" id="KW-0808">Transferase</keyword>
<dbReference type="SMART" id="SM00811">
    <property type="entry name" value="Alpha_kinase"/>
    <property type="match status" value="1"/>
</dbReference>
<feature type="region of interest" description="Disordered" evidence="6">
    <location>
        <begin position="639"/>
        <end position="666"/>
    </location>
</feature>
<dbReference type="SUPFAM" id="SSF56112">
    <property type="entry name" value="Protein kinase-like (PK-like)"/>
    <property type="match status" value="1"/>
</dbReference>
<keyword evidence="5" id="KW-0067">ATP-binding</keyword>
<dbReference type="PANTHER" id="PTHR45992">
    <property type="entry name" value="EUKARYOTIC ELONGATION FACTOR 2 KINASE-RELATED"/>
    <property type="match status" value="1"/>
</dbReference>
<accession>A0ABQ8YDX1</accession>
<dbReference type="Gene3D" id="3.20.200.10">
    <property type="entry name" value="MHCK/EF2 kinase"/>
    <property type="match status" value="1"/>
</dbReference>
<keyword evidence="9" id="KW-0251">Elongation factor</keyword>
<dbReference type="InterPro" id="IPR043136">
    <property type="entry name" value="B30.2/SPRY_sf"/>
</dbReference>
<feature type="compositionally biased region" description="Basic residues" evidence="6">
    <location>
        <begin position="268"/>
        <end position="301"/>
    </location>
</feature>
<evidence type="ECO:0000256" key="6">
    <source>
        <dbReference type="SAM" id="MobiDB-lite"/>
    </source>
</evidence>
<dbReference type="SUPFAM" id="SSF49899">
    <property type="entry name" value="Concanavalin A-like lectins/glucanases"/>
    <property type="match status" value="1"/>
</dbReference>
<dbReference type="InterPro" id="IPR004166">
    <property type="entry name" value="a-kinase_dom"/>
</dbReference>
<dbReference type="CDD" id="cd04515">
    <property type="entry name" value="Alpha_kinase"/>
    <property type="match status" value="1"/>
</dbReference>
<evidence type="ECO:0000256" key="4">
    <source>
        <dbReference type="ARBA" id="ARBA00022777"/>
    </source>
</evidence>
<feature type="compositionally biased region" description="Acidic residues" evidence="6">
    <location>
        <begin position="162"/>
        <end position="220"/>
    </location>
</feature>
<keyword evidence="3" id="KW-0547">Nucleotide-binding</keyword>
<comment type="caution">
    <text evidence="9">The sequence shown here is derived from an EMBL/GenBank/DDBJ whole genome shotgun (WGS) entry which is preliminary data.</text>
</comment>
<sequence>MTFLKKETKKTVGVTSKLDFVPPTTTYDLSNGNISPSILGTQNLNNLMSTFSESKFLNSRVPKQKFLHEKSFKICFMVGFSSSDRILSCISEIRSLIYCFQKAHERNELNTNSLKIAFLLYCKKGVNYSERFKVIHFSDNFKSVGKRISKIKQKLLNNLNESESDEGEEEGEDEESDEDQDKDENEEDEDEDEAKDSDDEDDYIEEKDQEENENQDETTNNEDRKPLFSSKDPLVLKPTFQNSIEKKGEIQKGMNETKLQILKEYEKKKKKKNENKRKNQKKRKLTKQKKKNQRNKKKKIKKSNLDLVEALKIISRFDWKSEHRIIIHVSEKITLKSKKEPLKYKKLQKNLNESVYALVLKQIQFNNLIFSKIQKDSIFVNLFNSYNKYLKSEKKQSPSIRSSIKYIGVKEENFTRKIKYLFKIIELIGRKKRKIHIKQIEKGKNRSSNKKNNDNDNDNDKKKKNNNNNIQLKKNVPKSNQLNRVNSKVPKSNWIDNWTEYLEAKVYFIDAQKTNLEGLIEGTCEPFYKVVTKKFSICKKWFDQGTFRRVHHMIDEEENKFVAKVFRTDNQKMDLEKMKKKRQSDYLEAKCKKELIAQFIAKQFAKKFNSKKPFKTIDFLQGFYCKFDINLNQNNFNNSQNNKTTTTNNNNNTTTTTTTTSTSTTTTKNNNNQEIFICNAEPFLEGRYIKYCNNYEMKLKYDKYTTIYSFPHFTYHESGKKLMIVDLQGVGNVFTDPAIHSVDRKKRFNSADLGEIGIKAFFDNHICSLGCKKLNLPKMLNKIKIYKTISSETSQYLPYEILCSNVFCSKKIIISHHEYQPNKSYYCTECVSNLQQLLKNQKSVSYETQINMKTRKTITDSIMFEKENKRIKQEQNGLGNGENKNFTTLTPLNQFQLLPQSFPMEKLSKLDALINPKLFEVQFKESNLKSAMVIPTTNEIPSHFSQYYFEVKILNAQNDNDIGLSIGFIHDINMLVGDLGKINNSLGYNSGNGTFCYSDSFKKNYFDLGISDEEQDNTYFYNNDNDNDNGNDNSNNRENKNNPKNDDIKFIENKYGPQYNIGDTIGVCLDRIKKKISFTLNGNQIGIALKNSPLLGKALYPAVSFKRVNVTIQFNFGNKPFLYNYTSYSKSKQIISLICPECKKLNLPTCKDHGFYSVILNKKKPENYILKNIQKPTVDIQNHTNKKYQTKIIPNIINRNLNISIGAQLNSKINNFAIVTKNEEIENFDEWKDMDRFFEAKDEEKKKKKKKERERNILYDIQILHFTKNQIKLALNNFPVNQKQINHIILQCPTCSTTIFSHDKHNNLTQDIDGNMVTIENKILSTNEYFKSPHWNHLANDCDIECLGIMKIRVVLTKDILFQMLEKISFSMKSKKND</sequence>
<dbReference type="SMART" id="SM00449">
    <property type="entry name" value="SPRY"/>
    <property type="match status" value="1"/>
</dbReference>
<dbReference type="CDD" id="cd12885">
    <property type="entry name" value="SPRY_RanBP_like"/>
    <property type="match status" value="1"/>
</dbReference>
<protein>
    <submittedName>
        <fullName evidence="9">Eukaryotic elongation factor 2 kinase</fullName>
    </submittedName>
</protein>
<keyword evidence="4 9" id="KW-0418">Kinase</keyword>
<feature type="region of interest" description="Disordered" evidence="6">
    <location>
        <begin position="158"/>
        <end position="239"/>
    </location>
</feature>
<dbReference type="InterPro" id="IPR013320">
    <property type="entry name" value="ConA-like_dom_sf"/>
</dbReference>
<keyword evidence="1" id="KW-0723">Serine/threonine-protein kinase</keyword>
<dbReference type="PANTHER" id="PTHR45992:SF2">
    <property type="entry name" value="EUKARYOTIC ELONGATION FACTOR 2 KINASE"/>
    <property type="match status" value="1"/>
</dbReference>
<feature type="compositionally biased region" description="Basic and acidic residues" evidence="6">
    <location>
        <begin position="451"/>
        <end position="461"/>
    </location>
</feature>
<organism evidence="9 10">
    <name type="scientific">Anaeramoeba flamelloides</name>
    <dbReference type="NCBI Taxonomy" id="1746091"/>
    <lineage>
        <taxon>Eukaryota</taxon>
        <taxon>Metamonada</taxon>
        <taxon>Anaeramoebidae</taxon>
        <taxon>Anaeramoeba</taxon>
    </lineage>
</organism>
<dbReference type="PROSITE" id="PS50188">
    <property type="entry name" value="B302_SPRY"/>
    <property type="match status" value="1"/>
</dbReference>
<dbReference type="InterPro" id="IPR003877">
    <property type="entry name" value="SPRY_dom"/>
</dbReference>
<dbReference type="InterPro" id="IPR051852">
    <property type="entry name" value="Alpha-type_PK"/>
</dbReference>
<evidence type="ECO:0000313" key="9">
    <source>
        <dbReference type="EMBL" id="KAJ6242794.1"/>
    </source>
</evidence>
<feature type="domain" description="Alpha-type protein kinase" evidence="8">
    <location>
        <begin position="486"/>
        <end position="779"/>
    </location>
</feature>
<feature type="compositionally biased region" description="Basic and acidic residues" evidence="6">
    <location>
        <begin position="1035"/>
        <end position="1046"/>
    </location>
</feature>
<evidence type="ECO:0000256" key="1">
    <source>
        <dbReference type="ARBA" id="ARBA00022527"/>
    </source>
</evidence>
<dbReference type="InterPro" id="IPR044736">
    <property type="entry name" value="Gid1/RanBPM/SPLA_SPRY"/>
</dbReference>
<dbReference type="Proteomes" id="UP001150062">
    <property type="component" value="Unassembled WGS sequence"/>
</dbReference>
<keyword evidence="9" id="KW-0648">Protein biosynthesis</keyword>
<feature type="region of interest" description="Disordered" evidence="6">
    <location>
        <begin position="438"/>
        <end position="485"/>
    </location>
</feature>
<name>A0ABQ8YDX1_9EUKA</name>
<evidence type="ECO:0000313" key="10">
    <source>
        <dbReference type="Proteomes" id="UP001150062"/>
    </source>
</evidence>
<feature type="compositionally biased region" description="Low complexity" evidence="6">
    <location>
        <begin position="1017"/>
        <end position="1034"/>
    </location>
</feature>
<feature type="region of interest" description="Disordered" evidence="6">
    <location>
        <begin position="1017"/>
        <end position="1046"/>
    </location>
</feature>
<proteinExistence type="predicted"/>
<evidence type="ECO:0000259" key="7">
    <source>
        <dbReference type="PROSITE" id="PS50188"/>
    </source>
</evidence>
<dbReference type="GO" id="GO:0003746">
    <property type="term" value="F:translation elongation factor activity"/>
    <property type="evidence" value="ECO:0007669"/>
    <property type="project" value="UniProtKB-KW"/>
</dbReference>
<gene>
    <name evidence="9" type="ORF">M0813_02642</name>
</gene>
<dbReference type="Pfam" id="PF00622">
    <property type="entry name" value="SPRY"/>
    <property type="match status" value="1"/>
</dbReference>
<dbReference type="Gene3D" id="2.60.120.920">
    <property type="match status" value="1"/>
</dbReference>